<feature type="region of interest" description="Disordered" evidence="2">
    <location>
        <begin position="89"/>
        <end position="123"/>
    </location>
</feature>
<feature type="region of interest" description="Disordered" evidence="2">
    <location>
        <begin position="672"/>
        <end position="727"/>
    </location>
</feature>
<feature type="compositionally biased region" description="Polar residues" evidence="2">
    <location>
        <begin position="702"/>
        <end position="723"/>
    </location>
</feature>
<dbReference type="Proteomes" id="UP001274896">
    <property type="component" value="Unassembled WGS sequence"/>
</dbReference>
<dbReference type="GO" id="GO:0060271">
    <property type="term" value="P:cilium assembly"/>
    <property type="evidence" value="ECO:0007669"/>
    <property type="project" value="InterPro"/>
</dbReference>
<dbReference type="CDD" id="cd23767">
    <property type="entry name" value="IQCD"/>
    <property type="match status" value="2"/>
</dbReference>
<dbReference type="Gene3D" id="1.10.287.1490">
    <property type="match status" value="1"/>
</dbReference>
<evidence type="ECO:0000313" key="3">
    <source>
        <dbReference type="EMBL" id="KAK3557470.1"/>
    </source>
</evidence>
<dbReference type="Pfam" id="PF15254">
    <property type="entry name" value="CCDC14"/>
    <property type="match status" value="2"/>
</dbReference>
<evidence type="ECO:0000256" key="2">
    <source>
        <dbReference type="SAM" id="MobiDB-lite"/>
    </source>
</evidence>
<feature type="coiled-coil region" evidence="1">
    <location>
        <begin position="517"/>
        <end position="618"/>
    </location>
</feature>
<evidence type="ECO:0000256" key="1">
    <source>
        <dbReference type="SAM" id="Coils"/>
    </source>
</evidence>
<feature type="compositionally biased region" description="Low complexity" evidence="2">
    <location>
        <begin position="349"/>
        <end position="359"/>
    </location>
</feature>
<organism evidence="3 4">
    <name type="scientific">Hemibagrus guttatus</name>
    <dbReference type="NCBI Taxonomy" id="175788"/>
    <lineage>
        <taxon>Eukaryota</taxon>
        <taxon>Metazoa</taxon>
        <taxon>Chordata</taxon>
        <taxon>Craniata</taxon>
        <taxon>Vertebrata</taxon>
        <taxon>Euteleostomi</taxon>
        <taxon>Actinopterygii</taxon>
        <taxon>Neopterygii</taxon>
        <taxon>Teleostei</taxon>
        <taxon>Ostariophysi</taxon>
        <taxon>Siluriformes</taxon>
        <taxon>Bagridae</taxon>
        <taxon>Hemibagrus</taxon>
    </lineage>
</organism>
<dbReference type="PANTHER" id="PTHR15673">
    <property type="entry name" value="IQ CALMODULIN-BINDING MOTIF CONTAINING PROTEIN 1"/>
    <property type="match status" value="1"/>
</dbReference>
<feature type="compositionally biased region" description="Basic and acidic residues" evidence="2">
    <location>
        <begin position="673"/>
        <end position="686"/>
    </location>
</feature>
<feature type="region of interest" description="Disordered" evidence="2">
    <location>
        <begin position="214"/>
        <end position="236"/>
    </location>
</feature>
<dbReference type="GO" id="GO:0005516">
    <property type="term" value="F:calmodulin binding"/>
    <property type="evidence" value="ECO:0007669"/>
    <property type="project" value="InterPro"/>
</dbReference>
<dbReference type="PANTHER" id="PTHR15673:SF2">
    <property type="entry name" value="IQ CALMODULIN-BINDING MOTIF-CONTAINING PROTEIN 1"/>
    <property type="match status" value="1"/>
</dbReference>
<name>A0AAE0RLI2_9TELE</name>
<dbReference type="EMBL" id="JAUCMX010000001">
    <property type="protein sequence ID" value="KAK3557470.1"/>
    <property type="molecule type" value="Genomic_DNA"/>
</dbReference>
<evidence type="ECO:0000313" key="4">
    <source>
        <dbReference type="Proteomes" id="UP001274896"/>
    </source>
</evidence>
<dbReference type="SMART" id="SM00015">
    <property type="entry name" value="IQ"/>
    <property type="match status" value="4"/>
</dbReference>
<gene>
    <name evidence="3" type="ORF">QTP70_027926</name>
</gene>
<keyword evidence="4" id="KW-1185">Reference proteome</keyword>
<proteinExistence type="predicted"/>
<comment type="caution">
    <text evidence="3">The sequence shown here is derived from an EMBL/GenBank/DDBJ whole genome shotgun (WGS) entry which is preliminary data.</text>
</comment>
<dbReference type="PROSITE" id="PS50096">
    <property type="entry name" value="IQ"/>
    <property type="match status" value="2"/>
</dbReference>
<dbReference type="Pfam" id="PF00612">
    <property type="entry name" value="IQ"/>
    <property type="match status" value="2"/>
</dbReference>
<feature type="region of interest" description="Disordered" evidence="2">
    <location>
        <begin position="300"/>
        <end position="323"/>
    </location>
</feature>
<feature type="compositionally biased region" description="Acidic residues" evidence="2">
    <location>
        <begin position="360"/>
        <end position="372"/>
    </location>
</feature>
<dbReference type="GO" id="GO:0005929">
    <property type="term" value="C:cilium"/>
    <property type="evidence" value="ECO:0007669"/>
    <property type="project" value="TreeGrafter"/>
</dbReference>
<keyword evidence="1" id="KW-0175">Coiled coil</keyword>
<dbReference type="InterPro" id="IPR000048">
    <property type="entry name" value="IQ_motif_EF-hand-BS"/>
</dbReference>
<feature type="region of interest" description="Disordered" evidence="2">
    <location>
        <begin position="347"/>
        <end position="372"/>
    </location>
</feature>
<accession>A0AAE0RLI2</accession>
<sequence>MGRNGKADFYTHAYVVQPIWELSVSAVVSSGRLTGSGRGQMTRKKVVGRPVHLDPSYSLYSTDSEDQVTTINKGLDRCTALLSDILQAEKSDPKMKSQTSKAAPSKKKTSLVKNEADRKRVGKKASATMRINKRPALVQKTILPSEAYAGLITQPHVHGMQQPPAAAVIGPDVKPGGTLGTQVECLQPHSFPLSSSHTSTGPQPSTVFNCRLTTSTPALSPHRPKSAHSQASRRGADGENYHFTQQFAAAAAAPSTQHRALSAAVSPTQYTASFSVAPSVQLSTVGQFRPSSPVINAPHACSGGQNSAPQSHSAPQICPSPPASARLPAPVPLPTHILVCGSSQDHQLSSGECASSSSEESGDCMSEEDELDRVDTMPVRDTSCQTSIDKHTGMLKHKSGSPEKTARKVMTVKYLLGELKALVANQDSEAVRLISEVEQSISLLPTMVGSTNIQAELALALQPLRSENVQLRRRLRILNQQLQEREKSRKMGQTGGLQPRISELCVCVSVVSLQSLNLTLQTQLNERHKELENLQQENQKLRQAVEDRENELQQTKEQCELETSRIRTDVSEALAEMRNCQAKLEDCEREKTALNHSLQQKEAEITELQEIIRNLQKSPIPFHLAQTDVSSGSAPAAQLTKSALDQYENQQREPAVASRVTDSVKAYLQTLEDSEHSSPAHPEHGKLSPSSLGQLKRRQKSSPKSSDTVHMSLKNTTAGSVSQEVEKSETAFVPLRETARMQPVAVPQKVQGNGHGGLKYLGLAFNKLGISNGLPSLDDDHGADFLSRPDGVSLQLKQPSEAAVNSAEQSQSQHARRRLHMGETSVYTGRPSANENSFASCDIKSLASDLSVNSWSTFNTRDEQEFRNGLAALDANLLGRKSLGDQKDLEKCKQDLYYNRVLDYCSAALKFNPAKIQGSYSSMTQMADILSTCCVGLGSVRERDVFHRQFLPAVTDSILFLAQRIMNRAIRQDKGRTQMIRLFRNVFNSLSWLLRAHPHLILCVLDSKYYERVQMSDDDEVSAGILTMWYNLFRTNSAAVSEMATKALYTIMDDVVYKMSSSSNPVIGSAAVKILLLITEQKSPSVSLQLYKRYKGLDDMVQKDWRGKGFDAALKQLIHRLQAEDPEKHTQAQYSSEERVRAACVIQAAWRAHQTRCRLKKLPRAVSVLQRSFRERRRQKQAETEKRLAEEELRHQVHLRRQRAIRQFRQRQLHLMEILPAEHLARFLGELENRAALLIQRVWRGHRERRRFEQNRYRLRQHKAAVTLQRAILAFLKRRRSRRNLVAPWKSPKGLTESRRAELKRQIEDHISLHPSSVVSAEGTLALHEKAQSMLRQHLMTRASDRAQEQHRQALTAQINTDIELLLSAPSLKDLRKEDSGLFLSRSTPVAMRARQAHNALLQSTHLPWWKRLGDEFSSPESLSQQDYHVVEFESLYLGGR</sequence>
<dbReference type="InterPro" id="IPR029343">
    <property type="entry name" value="CCDC14"/>
</dbReference>
<feature type="coiled-coil region" evidence="1">
    <location>
        <begin position="461"/>
        <end position="488"/>
    </location>
</feature>
<reference evidence="3" key="1">
    <citation type="submission" date="2023-06" db="EMBL/GenBank/DDBJ databases">
        <title>Male Hemibagrus guttatus genome.</title>
        <authorList>
            <person name="Bian C."/>
        </authorList>
    </citation>
    <scope>NUCLEOTIDE SEQUENCE</scope>
    <source>
        <strain evidence="3">Male_cb2023</strain>
        <tissue evidence="3">Muscle</tissue>
    </source>
</reference>
<feature type="region of interest" description="Disordered" evidence="2">
    <location>
        <begin position="800"/>
        <end position="820"/>
    </location>
</feature>
<dbReference type="InterPro" id="IPR028765">
    <property type="entry name" value="IQCB1"/>
</dbReference>
<protein>
    <submittedName>
        <fullName evidence="3">Uncharacterized protein</fullName>
    </submittedName>
</protein>
<feature type="compositionally biased region" description="Polar residues" evidence="2">
    <location>
        <begin position="303"/>
        <end position="314"/>
    </location>
</feature>
<dbReference type="Gene3D" id="1.20.5.190">
    <property type="match status" value="2"/>
</dbReference>